<dbReference type="AlphaFoldDB" id="A0A7X2S6X9"/>
<dbReference type="EMBL" id="WMIB01000018">
    <property type="protein sequence ID" value="MTH54799.1"/>
    <property type="molecule type" value="Genomic_DNA"/>
</dbReference>
<evidence type="ECO:0000259" key="1">
    <source>
        <dbReference type="Pfam" id="PF02602"/>
    </source>
</evidence>
<feature type="domain" description="Tetrapyrrole biosynthesis uroporphyrinogen III synthase" evidence="1">
    <location>
        <begin position="18"/>
        <end position="257"/>
    </location>
</feature>
<comment type="caution">
    <text evidence="2">The sequence shown here is derived from an EMBL/GenBank/DDBJ whole genome shotgun (WGS) entry which is preliminary data.</text>
</comment>
<dbReference type="GO" id="GO:0006780">
    <property type="term" value="P:uroporphyrinogen III biosynthetic process"/>
    <property type="evidence" value="ECO:0007669"/>
    <property type="project" value="InterPro"/>
</dbReference>
<sequence length="269" mass="30375">MKKLNGKKIVFAGQRKADEIKKMIENYGGTFIHRPSQGTVFLNDEQLEKDVRLILNGSFTWLILTTGMGAEAMLKKAQEMGEEARYIEELKKLSIGIRGYKTAQFTSKIGAVPAARDEDGSMDGLIRQMEKFDLTNERVAIQLHGEKAPKLAAFLDGQSAERYEIEPYLHIEPEEETMDQLLKEITGREIDAVYFTSKPQGRFLMEFARRKGAAEQVIDAFTKDIAVLAVGKVTAQTLLDEGIPHVLSPERERMGSALVELVKYYEQKR</sequence>
<evidence type="ECO:0000313" key="3">
    <source>
        <dbReference type="Proteomes" id="UP000434639"/>
    </source>
</evidence>
<dbReference type="OrthoDB" id="9775656at2"/>
<dbReference type="PANTHER" id="PTHR40082">
    <property type="entry name" value="BLR5956 PROTEIN"/>
    <property type="match status" value="1"/>
</dbReference>
<dbReference type="GO" id="GO:0004852">
    <property type="term" value="F:uroporphyrinogen-III synthase activity"/>
    <property type="evidence" value="ECO:0007669"/>
    <property type="project" value="UniProtKB-EC"/>
</dbReference>
<dbReference type="EC" id="4.2.1.75" evidence="2"/>
<organism evidence="2 3">
    <name type="scientific">Metabacillus mangrovi</name>
    <dbReference type="NCBI Taxonomy" id="1491830"/>
    <lineage>
        <taxon>Bacteria</taxon>
        <taxon>Bacillati</taxon>
        <taxon>Bacillota</taxon>
        <taxon>Bacilli</taxon>
        <taxon>Bacillales</taxon>
        <taxon>Bacillaceae</taxon>
        <taxon>Metabacillus</taxon>
    </lineage>
</organism>
<dbReference type="NCBIfam" id="NF004584">
    <property type="entry name" value="PRK05928.2-1"/>
    <property type="match status" value="1"/>
</dbReference>
<dbReference type="InterPro" id="IPR036108">
    <property type="entry name" value="4pyrrol_syn_uPrphyn_synt_sf"/>
</dbReference>
<dbReference type="RefSeq" id="WP_155113309.1">
    <property type="nucleotide sequence ID" value="NZ_WMIB01000018.1"/>
</dbReference>
<keyword evidence="3" id="KW-1185">Reference proteome</keyword>
<dbReference type="Pfam" id="PF02602">
    <property type="entry name" value="HEM4"/>
    <property type="match status" value="1"/>
</dbReference>
<dbReference type="PANTHER" id="PTHR40082:SF1">
    <property type="entry name" value="BLR5956 PROTEIN"/>
    <property type="match status" value="1"/>
</dbReference>
<reference evidence="2 3" key="1">
    <citation type="journal article" date="2017" name="Int. J. Syst. Evol. Microbiol.">
        <title>Bacillus mangrovi sp. nov., isolated from a sediment sample from a mangrove forest.</title>
        <authorList>
            <person name="Gupta V."/>
            <person name="Singh P.K."/>
            <person name="Korpole S."/>
            <person name="Tanuku N.R.S."/>
            <person name="Pinnaka A.K."/>
        </authorList>
    </citation>
    <scope>NUCLEOTIDE SEQUENCE [LARGE SCALE GENOMIC DNA]</scope>
    <source>
        <strain evidence="2 3">KCTC 33872</strain>
    </source>
</reference>
<dbReference type="Proteomes" id="UP000434639">
    <property type="component" value="Unassembled WGS sequence"/>
</dbReference>
<protein>
    <submittedName>
        <fullName evidence="2">Uroporphyrinogen-III synthase</fullName>
        <ecNumber evidence="2">4.2.1.75</ecNumber>
    </submittedName>
</protein>
<evidence type="ECO:0000313" key="2">
    <source>
        <dbReference type="EMBL" id="MTH54799.1"/>
    </source>
</evidence>
<name>A0A7X2S6X9_9BACI</name>
<proteinExistence type="predicted"/>
<dbReference type="SUPFAM" id="SSF69618">
    <property type="entry name" value="HemD-like"/>
    <property type="match status" value="1"/>
</dbReference>
<dbReference type="InterPro" id="IPR003754">
    <property type="entry name" value="4pyrrol_synth_uPrphyn_synth"/>
</dbReference>
<dbReference type="Gene3D" id="3.40.50.10090">
    <property type="match status" value="2"/>
</dbReference>
<keyword evidence="2" id="KW-0456">Lyase</keyword>
<gene>
    <name evidence="2" type="ORF">GKZ89_15450</name>
</gene>
<accession>A0A7X2S6X9</accession>
<dbReference type="InterPro" id="IPR039793">
    <property type="entry name" value="UROS/Hem4"/>
</dbReference>
<dbReference type="CDD" id="cd06578">
    <property type="entry name" value="HemD"/>
    <property type="match status" value="1"/>
</dbReference>